<dbReference type="OrthoDB" id="9801938at2"/>
<dbReference type="PANTHER" id="PTHR23407">
    <property type="entry name" value="ATPASE INHIBITOR/5-FORMYLTETRAHYDROFOLATE CYCLO-LIGASE"/>
    <property type="match status" value="1"/>
</dbReference>
<feature type="binding site" evidence="4">
    <location>
        <begin position="7"/>
        <end position="11"/>
    </location>
    <ligand>
        <name>ATP</name>
        <dbReference type="ChEBI" id="CHEBI:30616"/>
    </ligand>
</feature>
<comment type="caution">
    <text evidence="6">The sequence shown here is derived from an EMBL/GenBank/DDBJ whole genome shotgun (WGS) entry which is preliminary data.</text>
</comment>
<feature type="binding site" evidence="4">
    <location>
        <begin position="138"/>
        <end position="146"/>
    </location>
    <ligand>
        <name>ATP</name>
        <dbReference type="ChEBI" id="CHEBI:30616"/>
    </ligand>
</feature>
<sequence>MQSLSTRSDIRKHIRTLRVALSESEQQSASSQLVAQLRQLPELNSAKNVALYLANDGEIDPSLAIQWCWENNINTCIPVLHPFSKGQLLFLRFTAGTELTPNKYGILEPKLSVTEIVPVANLDIIFTPLVAFDTRGHRLGMGGGYYDRTLTPFIDNPTPKPIGIAHDCQQLDKLPSKDWDVPLDKIITPSKTWSW</sequence>
<dbReference type="Gene3D" id="3.40.50.10420">
    <property type="entry name" value="NagB/RpiA/CoA transferase-like"/>
    <property type="match status" value="1"/>
</dbReference>
<dbReference type="AlphaFoldDB" id="A0A4Y3ITI7"/>
<dbReference type="PANTHER" id="PTHR23407:SF1">
    <property type="entry name" value="5-FORMYLTETRAHYDROFOLATE CYCLO-LIGASE"/>
    <property type="match status" value="1"/>
</dbReference>
<evidence type="ECO:0000256" key="1">
    <source>
        <dbReference type="ARBA" id="ARBA00010638"/>
    </source>
</evidence>
<feature type="binding site" evidence="4">
    <location>
        <position position="53"/>
    </location>
    <ligand>
        <name>substrate</name>
    </ligand>
</feature>
<dbReference type="PIRSF" id="PIRSF006806">
    <property type="entry name" value="FTHF_cligase"/>
    <property type="match status" value="1"/>
</dbReference>
<keyword evidence="2 4" id="KW-0547">Nucleotide-binding</keyword>
<dbReference type="Pfam" id="PF01812">
    <property type="entry name" value="5-FTHF_cyc-lig"/>
    <property type="match status" value="1"/>
</dbReference>
<dbReference type="Proteomes" id="UP000318242">
    <property type="component" value="Unassembled WGS sequence"/>
</dbReference>
<dbReference type="GO" id="GO:0005524">
    <property type="term" value="F:ATP binding"/>
    <property type="evidence" value="ECO:0007669"/>
    <property type="project" value="UniProtKB-KW"/>
</dbReference>
<keyword evidence="6" id="KW-0436">Ligase</keyword>
<evidence type="ECO:0000256" key="4">
    <source>
        <dbReference type="PIRSR" id="PIRSR006806-1"/>
    </source>
</evidence>
<accession>A0A4Y3ITI7</accession>
<comment type="catalytic activity">
    <reaction evidence="5">
        <text>(6S)-5-formyl-5,6,7,8-tetrahydrofolate + ATP = (6R)-5,10-methenyltetrahydrofolate + ADP + phosphate</text>
        <dbReference type="Rhea" id="RHEA:10488"/>
        <dbReference type="ChEBI" id="CHEBI:30616"/>
        <dbReference type="ChEBI" id="CHEBI:43474"/>
        <dbReference type="ChEBI" id="CHEBI:57455"/>
        <dbReference type="ChEBI" id="CHEBI:57457"/>
        <dbReference type="ChEBI" id="CHEBI:456216"/>
        <dbReference type="EC" id="6.3.3.2"/>
    </reaction>
</comment>
<proteinExistence type="inferred from homology"/>
<keyword evidence="7" id="KW-1185">Reference proteome</keyword>
<dbReference type="EMBL" id="BJLH01000020">
    <property type="protein sequence ID" value="GEA62432.1"/>
    <property type="molecule type" value="Genomic_DNA"/>
</dbReference>
<dbReference type="InterPro" id="IPR002698">
    <property type="entry name" value="FTHF_cligase"/>
</dbReference>
<dbReference type="InterPro" id="IPR024185">
    <property type="entry name" value="FTHF_cligase-like_sf"/>
</dbReference>
<dbReference type="GO" id="GO:0030272">
    <property type="term" value="F:5-formyltetrahydrofolate cyclo-ligase activity"/>
    <property type="evidence" value="ECO:0007669"/>
    <property type="project" value="UniProtKB-EC"/>
</dbReference>
<evidence type="ECO:0000313" key="6">
    <source>
        <dbReference type="EMBL" id="GEA62432.1"/>
    </source>
</evidence>
<dbReference type="GO" id="GO:0046872">
    <property type="term" value="F:metal ion binding"/>
    <property type="evidence" value="ECO:0007669"/>
    <property type="project" value="UniProtKB-KW"/>
</dbReference>
<dbReference type="EC" id="6.3.3.2" evidence="5"/>
<dbReference type="SUPFAM" id="SSF100950">
    <property type="entry name" value="NagB/RpiA/CoA transferase-like"/>
    <property type="match status" value="1"/>
</dbReference>
<comment type="similarity">
    <text evidence="1 5">Belongs to the 5-formyltetrahydrofolate cyclo-ligase family.</text>
</comment>
<organism evidence="6 7">
    <name type="scientific">Vibrio comitans NBRC 102076</name>
    <dbReference type="NCBI Taxonomy" id="1219078"/>
    <lineage>
        <taxon>Bacteria</taxon>
        <taxon>Pseudomonadati</taxon>
        <taxon>Pseudomonadota</taxon>
        <taxon>Gammaproteobacteria</taxon>
        <taxon>Vibrionales</taxon>
        <taxon>Vibrionaceae</taxon>
        <taxon>Vibrio</taxon>
    </lineage>
</organism>
<dbReference type="GO" id="GO:0035999">
    <property type="term" value="P:tetrahydrofolate interconversion"/>
    <property type="evidence" value="ECO:0007669"/>
    <property type="project" value="TreeGrafter"/>
</dbReference>
<protein>
    <recommendedName>
        <fullName evidence="5">5-formyltetrahydrofolate cyclo-ligase</fullName>
        <ecNumber evidence="5">6.3.3.2</ecNumber>
    </recommendedName>
</protein>
<evidence type="ECO:0000256" key="3">
    <source>
        <dbReference type="ARBA" id="ARBA00022840"/>
    </source>
</evidence>
<dbReference type="GO" id="GO:0009396">
    <property type="term" value="P:folic acid-containing compound biosynthetic process"/>
    <property type="evidence" value="ECO:0007669"/>
    <property type="project" value="TreeGrafter"/>
</dbReference>
<feature type="binding site" evidence="4">
    <location>
        <position position="58"/>
    </location>
    <ligand>
        <name>substrate</name>
    </ligand>
</feature>
<comment type="cofactor">
    <cofactor evidence="5">
        <name>Mg(2+)</name>
        <dbReference type="ChEBI" id="CHEBI:18420"/>
    </cofactor>
</comment>
<dbReference type="InterPro" id="IPR037171">
    <property type="entry name" value="NagB/RpiA_transferase-like"/>
</dbReference>
<evidence type="ECO:0000313" key="7">
    <source>
        <dbReference type="Proteomes" id="UP000318242"/>
    </source>
</evidence>
<evidence type="ECO:0000256" key="5">
    <source>
        <dbReference type="RuleBase" id="RU361279"/>
    </source>
</evidence>
<keyword evidence="5" id="KW-0460">Magnesium</keyword>
<dbReference type="NCBIfam" id="TIGR02727">
    <property type="entry name" value="MTHFS_bact"/>
    <property type="match status" value="1"/>
</dbReference>
<name>A0A4Y3ITI7_9VIBR</name>
<evidence type="ECO:0000256" key="2">
    <source>
        <dbReference type="ARBA" id="ARBA00022741"/>
    </source>
</evidence>
<keyword evidence="5" id="KW-0479">Metal-binding</keyword>
<reference evidence="6 7" key="1">
    <citation type="submission" date="2019-06" db="EMBL/GenBank/DDBJ databases">
        <title>Whole genome shotgun sequence of Vibrio comitans NBRC 102076.</title>
        <authorList>
            <person name="Hosoyama A."/>
            <person name="Uohara A."/>
            <person name="Ohji S."/>
            <person name="Ichikawa N."/>
        </authorList>
    </citation>
    <scope>NUCLEOTIDE SEQUENCE [LARGE SCALE GENOMIC DNA]</scope>
    <source>
        <strain evidence="6 7">NBRC 102076</strain>
    </source>
</reference>
<dbReference type="RefSeq" id="WP_141273200.1">
    <property type="nucleotide sequence ID" value="NZ_BJLH01000020.1"/>
</dbReference>
<keyword evidence="3 4" id="KW-0067">ATP-binding</keyword>
<gene>
    <name evidence="6" type="ORF">VCO01S_36250</name>
</gene>